<feature type="transmembrane region" description="Helical" evidence="1">
    <location>
        <begin position="234"/>
        <end position="259"/>
    </location>
</feature>
<feature type="transmembrane region" description="Helical" evidence="1">
    <location>
        <begin position="26"/>
        <end position="48"/>
    </location>
</feature>
<feature type="transmembrane region" description="Helical" evidence="1">
    <location>
        <begin position="68"/>
        <end position="88"/>
    </location>
</feature>
<dbReference type="EMBL" id="JACRSV010000003">
    <property type="protein sequence ID" value="MBC8560478.1"/>
    <property type="molecule type" value="Genomic_DNA"/>
</dbReference>
<dbReference type="PANTHER" id="PTHR36833:SF1">
    <property type="entry name" value="INTEGRAL MEMBRANE TRANSPORT PROTEIN"/>
    <property type="match status" value="1"/>
</dbReference>
<accession>A0A926E6I0</accession>
<keyword evidence="1" id="KW-1133">Transmembrane helix</keyword>
<comment type="caution">
    <text evidence="2">The sequence shown here is derived from an EMBL/GenBank/DDBJ whole genome shotgun (WGS) entry which is preliminary data.</text>
</comment>
<protein>
    <submittedName>
        <fullName evidence="2">ABC-2 family transporter protein</fullName>
    </submittedName>
</protein>
<keyword evidence="1" id="KW-0472">Membrane</keyword>
<dbReference type="AlphaFoldDB" id="A0A926E6I0"/>
<sequence length="271" mass="30425">MLQKIKHYGSVAWKIAKMSIQEDIEYPLGLLGWVVANIFQFVVGFAMIKFVIAEFGDLNGWHFGEIAFMYGLGIISHSISVLLFVQTWGMGWHIINGAFDRFMVRPMSVLFQFLFMYVNLIGVADAVPGLMIFAYGCVQVNFQWSLANLLSVLVTIFGATLIRGGIYMIFGCTCFWTNSPNQFVPLCQQMFDKTTMYPLSMYPRVLQGVFTFLLPLGFISYYPASDLLDKVGRFVFPGGAALFTLGSGVIVYLIACLLFKLGLRRYESAGN</sequence>
<proteinExistence type="predicted"/>
<dbReference type="Pfam" id="PF06182">
    <property type="entry name" value="ABC2_membrane_6"/>
    <property type="match status" value="1"/>
</dbReference>
<dbReference type="PANTHER" id="PTHR36833">
    <property type="entry name" value="SLR0610 PROTEIN-RELATED"/>
    <property type="match status" value="1"/>
</dbReference>
<dbReference type="InterPro" id="IPR010390">
    <property type="entry name" value="ABC-2_transporter-like"/>
</dbReference>
<reference evidence="2" key="1">
    <citation type="submission" date="2020-08" db="EMBL/GenBank/DDBJ databases">
        <title>Genome public.</title>
        <authorList>
            <person name="Liu C."/>
            <person name="Sun Q."/>
        </authorList>
    </citation>
    <scope>NUCLEOTIDE SEQUENCE</scope>
    <source>
        <strain evidence="2">NSJ-33</strain>
    </source>
</reference>
<organism evidence="2 3">
    <name type="scientific">Fumia xinanensis</name>
    <dbReference type="NCBI Taxonomy" id="2763659"/>
    <lineage>
        <taxon>Bacteria</taxon>
        <taxon>Bacillati</taxon>
        <taxon>Bacillota</taxon>
        <taxon>Clostridia</taxon>
        <taxon>Eubacteriales</taxon>
        <taxon>Oscillospiraceae</taxon>
        <taxon>Fumia</taxon>
    </lineage>
</organism>
<keyword evidence="1" id="KW-0812">Transmembrane</keyword>
<feature type="transmembrane region" description="Helical" evidence="1">
    <location>
        <begin position="142"/>
        <end position="162"/>
    </location>
</feature>
<gene>
    <name evidence="2" type="ORF">H8710_10430</name>
</gene>
<evidence type="ECO:0000313" key="3">
    <source>
        <dbReference type="Proteomes" id="UP000610760"/>
    </source>
</evidence>
<evidence type="ECO:0000256" key="1">
    <source>
        <dbReference type="SAM" id="Phobius"/>
    </source>
</evidence>
<keyword evidence="3" id="KW-1185">Reference proteome</keyword>
<evidence type="ECO:0000313" key="2">
    <source>
        <dbReference type="EMBL" id="MBC8560478.1"/>
    </source>
</evidence>
<dbReference type="RefSeq" id="WP_249295465.1">
    <property type="nucleotide sequence ID" value="NZ_JACRSV010000003.1"/>
</dbReference>
<feature type="transmembrane region" description="Helical" evidence="1">
    <location>
        <begin position="205"/>
        <end position="222"/>
    </location>
</feature>
<feature type="transmembrane region" description="Helical" evidence="1">
    <location>
        <begin position="109"/>
        <end position="136"/>
    </location>
</feature>
<name>A0A926E6I0_9FIRM</name>
<dbReference type="Proteomes" id="UP000610760">
    <property type="component" value="Unassembled WGS sequence"/>
</dbReference>